<comment type="similarity">
    <text evidence="1">Belongs to the PPP phosphatase family.</text>
</comment>
<gene>
    <name evidence="4" type="ORF">TKK_012740</name>
</gene>
<dbReference type="SMART" id="SM00156">
    <property type="entry name" value="PP2Ac"/>
    <property type="match status" value="1"/>
</dbReference>
<evidence type="ECO:0000259" key="3">
    <source>
        <dbReference type="PROSITE" id="PS00125"/>
    </source>
</evidence>
<evidence type="ECO:0000313" key="5">
    <source>
        <dbReference type="Proteomes" id="UP001627154"/>
    </source>
</evidence>
<dbReference type="EC" id="3.1.3.16" evidence="1"/>
<feature type="compositionally biased region" description="Polar residues" evidence="2">
    <location>
        <begin position="111"/>
        <end position="121"/>
    </location>
</feature>
<evidence type="ECO:0000256" key="1">
    <source>
        <dbReference type="RuleBase" id="RU004273"/>
    </source>
</evidence>
<dbReference type="InterPro" id="IPR004843">
    <property type="entry name" value="Calcineurin-like_PHP"/>
</dbReference>
<evidence type="ECO:0000313" key="4">
    <source>
        <dbReference type="EMBL" id="KAL3392687.1"/>
    </source>
</evidence>
<dbReference type="PRINTS" id="PR00114">
    <property type="entry name" value="STPHPHTASE"/>
</dbReference>
<protein>
    <recommendedName>
        <fullName evidence="1">Serine/threonine-protein phosphatase</fullName>
        <ecNumber evidence="1">3.1.3.16</ecNumber>
    </recommendedName>
</protein>
<comment type="catalytic activity">
    <reaction evidence="1">
        <text>O-phospho-L-threonyl-[protein] + H2O = L-threonyl-[protein] + phosphate</text>
        <dbReference type="Rhea" id="RHEA:47004"/>
        <dbReference type="Rhea" id="RHEA-COMP:11060"/>
        <dbReference type="Rhea" id="RHEA-COMP:11605"/>
        <dbReference type="ChEBI" id="CHEBI:15377"/>
        <dbReference type="ChEBI" id="CHEBI:30013"/>
        <dbReference type="ChEBI" id="CHEBI:43474"/>
        <dbReference type="ChEBI" id="CHEBI:61977"/>
        <dbReference type="EC" id="3.1.3.16"/>
    </reaction>
</comment>
<dbReference type="PANTHER" id="PTHR45673">
    <property type="entry name" value="SERINE/THREONINE-PROTEIN PHOSPHATASE 2B CATALYTIC SUBUNIT 1-RELATED"/>
    <property type="match status" value="1"/>
</dbReference>
<keyword evidence="5" id="KW-1185">Reference proteome</keyword>
<organism evidence="4 5">
    <name type="scientific">Trichogramma kaykai</name>
    <dbReference type="NCBI Taxonomy" id="54128"/>
    <lineage>
        <taxon>Eukaryota</taxon>
        <taxon>Metazoa</taxon>
        <taxon>Ecdysozoa</taxon>
        <taxon>Arthropoda</taxon>
        <taxon>Hexapoda</taxon>
        <taxon>Insecta</taxon>
        <taxon>Pterygota</taxon>
        <taxon>Neoptera</taxon>
        <taxon>Endopterygota</taxon>
        <taxon>Hymenoptera</taxon>
        <taxon>Apocrita</taxon>
        <taxon>Proctotrupomorpha</taxon>
        <taxon>Chalcidoidea</taxon>
        <taxon>Trichogrammatidae</taxon>
        <taxon>Trichogramma</taxon>
    </lineage>
</organism>
<name>A0ABD2WIL1_9HYME</name>
<feature type="region of interest" description="Disordered" evidence="2">
    <location>
        <begin position="111"/>
        <end position="132"/>
    </location>
</feature>
<dbReference type="AlphaFoldDB" id="A0ABD2WIL1"/>
<dbReference type="InterPro" id="IPR006186">
    <property type="entry name" value="Ser/Thr-sp_prot-phosphatase"/>
</dbReference>
<comment type="caution">
    <text evidence="4">The sequence shown here is derived from an EMBL/GenBank/DDBJ whole genome shotgun (WGS) entry which is preliminary data.</text>
</comment>
<proteinExistence type="inferred from homology"/>
<dbReference type="InterPro" id="IPR043360">
    <property type="entry name" value="PP2B"/>
</dbReference>
<feature type="compositionally biased region" description="Basic and acidic residues" evidence="2">
    <location>
        <begin position="122"/>
        <end position="132"/>
    </location>
</feature>
<dbReference type="Pfam" id="PF00149">
    <property type="entry name" value="Metallophos"/>
    <property type="match status" value="1"/>
</dbReference>
<dbReference type="PROSITE" id="PS00125">
    <property type="entry name" value="SER_THR_PHOSPHATASE"/>
    <property type="match status" value="1"/>
</dbReference>
<evidence type="ECO:0000256" key="2">
    <source>
        <dbReference type="SAM" id="MobiDB-lite"/>
    </source>
</evidence>
<dbReference type="Proteomes" id="UP001627154">
    <property type="component" value="Unassembled WGS sequence"/>
</dbReference>
<dbReference type="InterPro" id="IPR029052">
    <property type="entry name" value="Metallo-depent_PP-like"/>
</dbReference>
<dbReference type="Gene3D" id="3.60.21.10">
    <property type="match status" value="1"/>
</dbReference>
<accession>A0ABD2WIL1</accession>
<dbReference type="EMBL" id="JBJJXI010000102">
    <property type="protein sequence ID" value="KAL3392687.1"/>
    <property type="molecule type" value="Genomic_DNA"/>
</dbReference>
<dbReference type="SUPFAM" id="SSF56300">
    <property type="entry name" value="Metallo-dependent phosphatases"/>
    <property type="match status" value="1"/>
</dbReference>
<sequence length="508" mass="58044">MNNSEDISFHDLFQLEDTSDYAGFPSVKEANLADSFVSNVCHGLNATIDSEIDAGEPEDLRDCSFWLGKDALYNTTPTEFLKCHRKLKFQDSHDFESIDVDKQIDKALNLSGSSDDFNDQSPSKKDENSLNSDRRPSVIFVKEFRKPPEWWITSENEEPDRISITERMKKAKNKLSEADVFDESGQPRVEVLRDHLLLEGRIDKSAALRIIYEGTEALKRESNLIEVDKPVTVCGDIRGQYYDLMTVFKIGGVPRRTKYLFLGNYVGKGRFGIECIFYLWSLKIRYPNTFFLLRGNHESRYHAENCTFKNECEVKYDLEIYEACLTAFNALPLAALVNKKFFCIHGGLTPEILHLEDIIKINRFTEPSLISLLSGLLGSNPCEHYGTEKKSLFYNTTSNSFSFSYKAVCDFLTRHDLLSMIRAHEVQGDGFELYRMTDRGFPSMITIFSAPNYQDMCRNTAAIIIFQDHLRISQFDSVPHPPGPGDIVPRHASSQLCDCDLSYRSILE</sequence>
<keyword evidence="1" id="KW-0378">Hydrolase</keyword>
<reference evidence="4 5" key="1">
    <citation type="journal article" date="2024" name="bioRxiv">
        <title>A reference genome for Trichogramma kaykai: A tiny desert-dwelling parasitoid wasp with competing sex-ratio distorters.</title>
        <authorList>
            <person name="Culotta J."/>
            <person name="Lindsey A.R."/>
        </authorList>
    </citation>
    <scope>NUCLEOTIDE SEQUENCE [LARGE SCALE GENOMIC DNA]</scope>
    <source>
        <strain evidence="4 5">KSX58</strain>
    </source>
</reference>
<dbReference type="GO" id="GO:0004722">
    <property type="term" value="F:protein serine/threonine phosphatase activity"/>
    <property type="evidence" value="ECO:0007669"/>
    <property type="project" value="UniProtKB-EC"/>
</dbReference>
<feature type="domain" description="Serine/threonine specific protein phosphatases" evidence="3">
    <location>
        <begin position="293"/>
        <end position="298"/>
    </location>
</feature>